<keyword evidence="13" id="KW-0378">Hydrolase</keyword>
<dbReference type="NCBIfam" id="TIGR00757">
    <property type="entry name" value="RNaseEG"/>
    <property type="match status" value="1"/>
</dbReference>
<dbReference type="Pfam" id="PF00575">
    <property type="entry name" value="S1"/>
    <property type="match status" value="1"/>
</dbReference>
<evidence type="ECO:0000256" key="10">
    <source>
        <dbReference type="ARBA" id="ARBA00022723"/>
    </source>
</evidence>
<dbReference type="Gene3D" id="2.40.50.140">
    <property type="entry name" value="Nucleic acid-binding proteins"/>
    <property type="match status" value="1"/>
</dbReference>
<evidence type="ECO:0000256" key="9">
    <source>
        <dbReference type="ARBA" id="ARBA00022722"/>
    </source>
</evidence>
<dbReference type="InterPro" id="IPR019307">
    <property type="entry name" value="RNA-bd_AU-1/RNase_E/G"/>
</dbReference>
<dbReference type="GO" id="GO:0046872">
    <property type="term" value="F:metal ion binding"/>
    <property type="evidence" value="ECO:0007669"/>
    <property type="project" value="UniProtKB-KW"/>
</dbReference>
<dbReference type="GO" id="GO:0005737">
    <property type="term" value="C:cytoplasm"/>
    <property type="evidence" value="ECO:0007669"/>
    <property type="project" value="UniProtKB-SubCell"/>
</dbReference>
<dbReference type="InterPro" id="IPR004659">
    <property type="entry name" value="RNase_E/G"/>
</dbReference>
<evidence type="ECO:0000256" key="5">
    <source>
        <dbReference type="ARBA" id="ARBA00022490"/>
    </source>
</evidence>
<dbReference type="AlphaFoldDB" id="I1YFR9"/>
<keyword evidence="12" id="KW-0255">Endonuclease</keyword>
<evidence type="ECO:0000256" key="7">
    <source>
        <dbReference type="ARBA" id="ARBA00022555"/>
    </source>
</evidence>
<dbReference type="GO" id="GO:0008033">
    <property type="term" value="P:tRNA processing"/>
    <property type="evidence" value="ECO:0007669"/>
    <property type="project" value="UniProtKB-KW"/>
</dbReference>
<dbReference type="OrthoDB" id="9804278at2"/>
<evidence type="ECO:0000259" key="16">
    <source>
        <dbReference type="PROSITE" id="PS50126"/>
    </source>
</evidence>
<evidence type="ECO:0000313" key="17">
    <source>
        <dbReference type="EMBL" id="AFJ01762.1"/>
    </source>
</evidence>
<keyword evidence="15" id="KW-0694">RNA-binding</keyword>
<keyword evidence="10" id="KW-0479">Metal-binding</keyword>
<dbReference type="Gene3D" id="3.40.1260.20">
    <property type="entry name" value="Ribonuclease E, catalytic domain"/>
    <property type="match status" value="1"/>
</dbReference>
<organism evidence="17 18">
    <name type="scientific">Methylophaga frappieri (strain ATCC BAA-2434 / DSM 25690 / JAM7)</name>
    <dbReference type="NCBI Taxonomy" id="754477"/>
    <lineage>
        <taxon>Bacteria</taxon>
        <taxon>Pseudomonadati</taxon>
        <taxon>Pseudomonadota</taxon>
        <taxon>Gammaproteobacteria</taxon>
        <taxon>Thiotrichales</taxon>
        <taxon>Piscirickettsiaceae</taxon>
        <taxon>Methylophaga</taxon>
    </lineage>
</organism>
<accession>I1YFR9</accession>
<evidence type="ECO:0000256" key="3">
    <source>
        <dbReference type="ARBA" id="ARBA00005663"/>
    </source>
</evidence>
<gene>
    <name evidence="17" type="ordered locus">Q7C_590</name>
</gene>
<dbReference type="PANTHER" id="PTHR30001">
    <property type="entry name" value="RIBONUCLEASE"/>
    <property type="match status" value="1"/>
</dbReference>
<dbReference type="RefSeq" id="WP_014703184.1">
    <property type="nucleotide sequence ID" value="NC_017856.1"/>
</dbReference>
<keyword evidence="18" id="KW-1185">Reference proteome</keyword>
<dbReference type="InterPro" id="IPR012340">
    <property type="entry name" value="NA-bd_OB-fold"/>
</dbReference>
<dbReference type="GO" id="GO:0006364">
    <property type="term" value="P:rRNA processing"/>
    <property type="evidence" value="ECO:0007669"/>
    <property type="project" value="UniProtKB-KW"/>
</dbReference>
<dbReference type="PROSITE" id="PS50126">
    <property type="entry name" value="S1"/>
    <property type="match status" value="1"/>
</dbReference>
<dbReference type="InterPro" id="IPR048583">
    <property type="entry name" value="RNase_E_G_thioredoxin-like"/>
</dbReference>
<dbReference type="GO" id="GO:0004540">
    <property type="term" value="F:RNA nuclease activity"/>
    <property type="evidence" value="ECO:0007669"/>
    <property type="project" value="InterPro"/>
</dbReference>
<proteinExistence type="inferred from homology"/>
<keyword evidence="14" id="KW-0460">Magnesium</keyword>
<evidence type="ECO:0000256" key="14">
    <source>
        <dbReference type="ARBA" id="ARBA00022842"/>
    </source>
</evidence>
<evidence type="ECO:0000256" key="13">
    <source>
        <dbReference type="ARBA" id="ARBA00022801"/>
    </source>
</evidence>
<evidence type="ECO:0000256" key="1">
    <source>
        <dbReference type="ARBA" id="ARBA00001946"/>
    </source>
</evidence>
<dbReference type="Pfam" id="PF20833">
    <property type="entry name" value="RNase_E_G_Thio"/>
    <property type="match status" value="1"/>
</dbReference>
<keyword evidence="9" id="KW-0540">Nuclease</keyword>
<feature type="domain" description="S1 motif" evidence="16">
    <location>
        <begin position="39"/>
        <end position="127"/>
    </location>
</feature>
<dbReference type="CDD" id="cd04453">
    <property type="entry name" value="S1_RNase_E"/>
    <property type="match status" value="1"/>
</dbReference>
<dbReference type="GO" id="GO:0000049">
    <property type="term" value="F:tRNA binding"/>
    <property type="evidence" value="ECO:0007669"/>
    <property type="project" value="UniProtKB-KW"/>
</dbReference>
<dbReference type="InterPro" id="IPR003029">
    <property type="entry name" value="S1_domain"/>
</dbReference>
<dbReference type="GO" id="GO:0004519">
    <property type="term" value="F:endonuclease activity"/>
    <property type="evidence" value="ECO:0007669"/>
    <property type="project" value="UniProtKB-KW"/>
</dbReference>
<evidence type="ECO:0000256" key="2">
    <source>
        <dbReference type="ARBA" id="ARBA00004496"/>
    </source>
</evidence>
<dbReference type="SUPFAM" id="SSF50249">
    <property type="entry name" value="Nucleic acid-binding proteins"/>
    <property type="match status" value="1"/>
</dbReference>
<evidence type="ECO:0000256" key="6">
    <source>
        <dbReference type="ARBA" id="ARBA00022552"/>
    </source>
</evidence>
<dbReference type="SMART" id="SM00316">
    <property type="entry name" value="S1"/>
    <property type="match status" value="1"/>
</dbReference>
<keyword evidence="5" id="KW-0963">Cytoplasm</keyword>
<name>I1YFR9_METFJ</name>
<evidence type="ECO:0000256" key="4">
    <source>
        <dbReference type="ARBA" id="ARBA00017719"/>
    </source>
</evidence>
<evidence type="ECO:0000256" key="11">
    <source>
        <dbReference type="ARBA" id="ARBA00022730"/>
    </source>
</evidence>
<keyword evidence="11" id="KW-0699">rRNA-binding</keyword>
<evidence type="ECO:0000313" key="18">
    <source>
        <dbReference type="Proteomes" id="UP000009145"/>
    </source>
</evidence>
<dbReference type="PATRIC" id="fig|754477.3.peg.583"/>
<evidence type="ECO:0000256" key="15">
    <source>
        <dbReference type="ARBA" id="ARBA00022884"/>
    </source>
</evidence>
<dbReference type="PANTHER" id="PTHR30001:SF0">
    <property type="entry name" value="RIBONUCLEASE G"/>
    <property type="match status" value="1"/>
</dbReference>
<dbReference type="GO" id="GO:0016787">
    <property type="term" value="F:hydrolase activity"/>
    <property type="evidence" value="ECO:0007669"/>
    <property type="project" value="UniProtKB-KW"/>
</dbReference>
<dbReference type="STRING" id="754477.Q7C_590"/>
<reference evidence="17 18" key="1">
    <citation type="journal article" date="2012" name="J. Bacteriol.">
        <title>Complete genome sequences of Methylophaga sp. strain JAM1 and Methylophaga sp. strain JAM7.</title>
        <authorList>
            <person name="Villeneuve C."/>
            <person name="Martineau C."/>
            <person name="Mauffrey F."/>
            <person name="Villemur R."/>
        </authorList>
    </citation>
    <scope>NUCLEOTIDE SEQUENCE [LARGE SCALE GENOMIC DNA]</scope>
    <source>
        <strain evidence="17 18">JAM7</strain>
    </source>
</reference>
<comment type="subcellular location">
    <subcellularLocation>
        <location evidence="2">Cytoplasm</location>
    </subcellularLocation>
</comment>
<dbReference type="EMBL" id="CP003380">
    <property type="protein sequence ID" value="AFJ01762.1"/>
    <property type="molecule type" value="Genomic_DNA"/>
</dbReference>
<dbReference type="KEGG" id="mec:Q7C_590"/>
<evidence type="ECO:0000256" key="8">
    <source>
        <dbReference type="ARBA" id="ARBA00022694"/>
    </source>
</evidence>
<keyword evidence="6" id="KW-0698">rRNA processing</keyword>
<keyword evidence="7" id="KW-0820">tRNA-binding</keyword>
<comment type="cofactor">
    <cofactor evidence="1">
        <name>Mg(2+)</name>
        <dbReference type="ChEBI" id="CHEBI:18420"/>
    </cofactor>
</comment>
<dbReference type="Pfam" id="PF10150">
    <property type="entry name" value="RNase_E_G"/>
    <property type="match status" value="1"/>
</dbReference>
<keyword evidence="8" id="KW-0819">tRNA processing</keyword>
<evidence type="ECO:0000256" key="12">
    <source>
        <dbReference type="ARBA" id="ARBA00022759"/>
    </source>
</evidence>
<protein>
    <recommendedName>
        <fullName evidence="4">Ribonuclease G</fullName>
    </recommendedName>
</protein>
<dbReference type="Proteomes" id="UP000009145">
    <property type="component" value="Chromosome"/>
</dbReference>
<comment type="similarity">
    <text evidence="3">Belongs to the RNase E/G family. RNase G subfamily.</text>
</comment>
<dbReference type="HOGENOM" id="CLU_003468_5_3_6"/>
<dbReference type="NCBIfam" id="NF008689">
    <property type="entry name" value="PRK11712.1"/>
    <property type="match status" value="1"/>
</dbReference>
<dbReference type="eggNOG" id="COG1530">
    <property type="taxonomic scope" value="Bacteria"/>
</dbReference>
<dbReference type="GO" id="GO:0019843">
    <property type="term" value="F:rRNA binding"/>
    <property type="evidence" value="ECO:0007669"/>
    <property type="project" value="UniProtKB-KW"/>
</dbReference>
<sequence length="489" mass="54973">MSSELLINVTPSETRAAVVENGVLQEVFIERSESRGLVGNIYKGKVCRVLPGMQAAFVEIGLPRAAFLHASDISIPKGQTGDLEASAVTPPITSLLREGQELMVQVIKDPMGTKGARLTTQLSVSSRYLVYMPEAEGIGISLKIEDEAERERLKQCLLEKMPISSGGYIMRTAAEGGSEAEIAADLQFLHRLWQKLTERRKQLACGEALYEDLPLALRALRDLITPEIERIRIDAKESYQAACHFADSVMPECLNRLEWYPGPRPLFDLFSVEDEIQKALERKVLLKSGGYLIFDQTEAMTTIDVNTGGFVGHKNLEETIFKTNLEAAHAIARQLRVRNLGGIIIIDFIDMIELSHREQVLRALEQAMQTDRAKHKISAVSELGLVEMTRKRTRESLGHILCEPCPSCQGRGYTKNVETVCYEIFREILRESKQYESKQFLILASQDVIDRLNDEDSTKVAELEQLIGKPILFQCEPQYGREQYNVVLM</sequence>